<organism evidence="1">
    <name type="scientific">marine sediment metagenome</name>
    <dbReference type="NCBI Taxonomy" id="412755"/>
    <lineage>
        <taxon>unclassified sequences</taxon>
        <taxon>metagenomes</taxon>
        <taxon>ecological metagenomes</taxon>
    </lineage>
</organism>
<sequence length="108" mass="12136">METFRGKAHLPGTDGEWAMELEIDWNDKEVSVHIDQAPGGITGWPGLVVQTFGLEEVVFRTKGIPQLFTHWWHFVRSGSGDLWGMVLGLPDAEGIWRTCSVSLEKVKE</sequence>
<name>X0TVQ1_9ZZZZ</name>
<proteinExistence type="predicted"/>
<accession>X0TVQ1</accession>
<comment type="caution">
    <text evidence="1">The sequence shown here is derived from an EMBL/GenBank/DDBJ whole genome shotgun (WGS) entry which is preliminary data.</text>
</comment>
<evidence type="ECO:0000313" key="1">
    <source>
        <dbReference type="EMBL" id="GAF80200.1"/>
    </source>
</evidence>
<reference evidence="1" key="1">
    <citation type="journal article" date="2014" name="Front. Microbiol.">
        <title>High frequency of phylogenetically diverse reductive dehalogenase-homologous genes in deep subseafloor sedimentary metagenomes.</title>
        <authorList>
            <person name="Kawai M."/>
            <person name="Futagami T."/>
            <person name="Toyoda A."/>
            <person name="Takaki Y."/>
            <person name="Nishi S."/>
            <person name="Hori S."/>
            <person name="Arai W."/>
            <person name="Tsubouchi T."/>
            <person name="Morono Y."/>
            <person name="Uchiyama I."/>
            <person name="Ito T."/>
            <person name="Fujiyama A."/>
            <person name="Inagaki F."/>
            <person name="Takami H."/>
        </authorList>
    </citation>
    <scope>NUCLEOTIDE SEQUENCE</scope>
    <source>
        <strain evidence="1">Expedition CK06-06</strain>
    </source>
</reference>
<dbReference type="AlphaFoldDB" id="X0TVQ1"/>
<dbReference type="EMBL" id="BARS01000625">
    <property type="protein sequence ID" value="GAF80200.1"/>
    <property type="molecule type" value="Genomic_DNA"/>
</dbReference>
<protein>
    <submittedName>
        <fullName evidence="1">Uncharacterized protein</fullName>
    </submittedName>
</protein>
<gene>
    <name evidence="1" type="ORF">S01H1_01444</name>
</gene>